<evidence type="ECO:0000256" key="1">
    <source>
        <dbReference type="SAM" id="MobiDB-lite"/>
    </source>
</evidence>
<feature type="region of interest" description="Disordered" evidence="1">
    <location>
        <begin position="1"/>
        <end position="39"/>
    </location>
</feature>
<organism evidence="2">
    <name type="scientific">Culex pipiens</name>
    <name type="common">House mosquito</name>
    <dbReference type="NCBI Taxonomy" id="7175"/>
    <lineage>
        <taxon>Eukaryota</taxon>
        <taxon>Metazoa</taxon>
        <taxon>Ecdysozoa</taxon>
        <taxon>Arthropoda</taxon>
        <taxon>Hexapoda</taxon>
        <taxon>Insecta</taxon>
        <taxon>Pterygota</taxon>
        <taxon>Neoptera</taxon>
        <taxon>Endopterygota</taxon>
        <taxon>Diptera</taxon>
        <taxon>Nematocera</taxon>
        <taxon>Culicoidea</taxon>
        <taxon>Culicidae</taxon>
        <taxon>Culicinae</taxon>
        <taxon>Culicini</taxon>
        <taxon>Culex</taxon>
        <taxon>Culex</taxon>
    </lineage>
</organism>
<evidence type="ECO:0000313" key="2">
    <source>
        <dbReference type="EMBL" id="CAG6474380.1"/>
    </source>
</evidence>
<reference evidence="2" key="1">
    <citation type="submission" date="2021-05" db="EMBL/GenBank/DDBJ databases">
        <authorList>
            <person name="Alioto T."/>
            <person name="Alioto T."/>
            <person name="Gomez Garrido J."/>
        </authorList>
    </citation>
    <scope>NUCLEOTIDE SEQUENCE</scope>
</reference>
<dbReference type="AlphaFoldDB" id="A0A8D8BFV2"/>
<protein>
    <submittedName>
        <fullName evidence="2">(northern house mosquito) hypothetical protein</fullName>
    </submittedName>
</protein>
<sequence length="136" mass="14498">MGQRLHQLVPHGQRRPVRPAARGQCPQGALAGQGQRKGRLYRPTSVQRVPSNQTAAQCLHQNAADVVRLGWNACGKDAAKLASERGVDVPGDSDQSDNVLQFCAGAVDDVRVFESDFLVESAVDALDVAGLDRVGV</sequence>
<accession>A0A8D8BFV2</accession>
<name>A0A8D8BFV2_CULPI</name>
<dbReference type="EMBL" id="HBUE01074674">
    <property type="protein sequence ID" value="CAG6474380.1"/>
    <property type="molecule type" value="Transcribed_RNA"/>
</dbReference>
<proteinExistence type="predicted"/>